<proteinExistence type="predicted"/>
<protein>
    <submittedName>
        <fullName evidence="1">Phage Gp37/Gp68 family protein</fullName>
    </submittedName>
</protein>
<dbReference type="EMBL" id="JACJST010000002">
    <property type="protein sequence ID" value="MBD2566923.1"/>
    <property type="molecule type" value="Genomic_DNA"/>
</dbReference>
<dbReference type="RefSeq" id="WP_190711732.1">
    <property type="nucleotide sequence ID" value="NZ_JACJST010000002.1"/>
</dbReference>
<name>A0ABR8F9N3_9NOST</name>
<reference evidence="1 2" key="1">
    <citation type="journal article" date="2020" name="ISME J.">
        <title>Comparative genomics reveals insights into cyanobacterial evolution and habitat adaptation.</title>
        <authorList>
            <person name="Chen M.Y."/>
            <person name="Teng W.K."/>
            <person name="Zhao L."/>
            <person name="Hu C.X."/>
            <person name="Zhou Y.K."/>
            <person name="Han B.P."/>
            <person name="Song L.R."/>
            <person name="Shu W.S."/>
        </authorList>
    </citation>
    <scope>NUCLEOTIDE SEQUENCE [LARGE SCALE GENOMIC DNA]</scope>
    <source>
        <strain evidence="1 2">FACHB-196</strain>
    </source>
</reference>
<comment type="caution">
    <text evidence="1">The sequence shown here is derived from an EMBL/GenBank/DDBJ whole genome shotgun (WGS) entry which is preliminary data.</text>
</comment>
<dbReference type="Pfam" id="PF07505">
    <property type="entry name" value="DUF5131"/>
    <property type="match status" value="1"/>
</dbReference>
<evidence type="ECO:0000313" key="2">
    <source>
        <dbReference type="Proteomes" id="UP000640531"/>
    </source>
</evidence>
<accession>A0ABR8F9N3</accession>
<sequence length="249" mass="29021">MSVSSTIEWTEATWNPTTGCHKISPGCQNCYAERFAERWRGIPGHPYEQGFDVKSWDERITMPLSWKKPRIIFVNSMSDLFLDEITEEFIIKVFNVMEEAHWHQFQLLTKRPERMLEISKILKKWPHNVWAGVSVESQAWIWRSEILKEIPAKIRFLSCEPLLGSLKLSLDNLHWVIVGGESGIGARPMNIEWVRDIREQCIEANVPFFFKQWGGVQKKKFGRELDGRTWDEFPKSADSKNKVSALALK</sequence>
<organism evidence="1 2">
    <name type="scientific">Anabaena lutea FACHB-196</name>
    <dbReference type="NCBI Taxonomy" id="2692881"/>
    <lineage>
        <taxon>Bacteria</taxon>
        <taxon>Bacillati</taxon>
        <taxon>Cyanobacteriota</taxon>
        <taxon>Cyanophyceae</taxon>
        <taxon>Nostocales</taxon>
        <taxon>Nostocaceae</taxon>
        <taxon>Anabaena</taxon>
    </lineage>
</organism>
<dbReference type="InterPro" id="IPR011101">
    <property type="entry name" value="DUF5131"/>
</dbReference>
<keyword evidence="2" id="KW-1185">Reference proteome</keyword>
<dbReference type="Proteomes" id="UP000640531">
    <property type="component" value="Unassembled WGS sequence"/>
</dbReference>
<evidence type="ECO:0000313" key="1">
    <source>
        <dbReference type="EMBL" id="MBD2566923.1"/>
    </source>
</evidence>
<gene>
    <name evidence="1" type="ORF">H6G59_03240</name>
</gene>